<feature type="signal peptide" evidence="1">
    <location>
        <begin position="1"/>
        <end position="21"/>
    </location>
</feature>
<dbReference type="AlphaFoldDB" id="A0A5C6QT34"/>
<evidence type="ECO:0000313" key="2">
    <source>
        <dbReference type="EMBL" id="TWX72039.1"/>
    </source>
</evidence>
<proteinExistence type="predicted"/>
<evidence type="ECO:0008006" key="4">
    <source>
        <dbReference type="Google" id="ProtNLM"/>
    </source>
</evidence>
<evidence type="ECO:0000256" key="1">
    <source>
        <dbReference type="SAM" id="SignalP"/>
    </source>
</evidence>
<accession>A0A5C6QT34</accession>
<reference evidence="2 3" key="1">
    <citation type="submission" date="2019-07" db="EMBL/GenBank/DDBJ databases">
        <title>Genomes of sea-ice associated Colwellia species.</title>
        <authorList>
            <person name="Bowman J.P."/>
        </authorList>
    </citation>
    <scope>NUCLEOTIDE SEQUENCE [LARGE SCALE GENOMIC DNA]</scope>
    <source>
        <strain evidence="2 3">ACAM 459</strain>
    </source>
</reference>
<keyword evidence="1" id="KW-0732">Signal</keyword>
<gene>
    <name evidence="2" type="ORF">ESZ36_02060</name>
</gene>
<dbReference type="EMBL" id="VOLT01000001">
    <property type="protein sequence ID" value="TWX72039.1"/>
    <property type="molecule type" value="Genomic_DNA"/>
</dbReference>
<sequence>MKTIKSMLLIAMLLVSSYSNADEVVQSIPDNSVGQVIGGWSSVLIGGVLGGPVGAIAGGLVGAWAGGGVQELSGTSGNSYVVKQENDEEVLIRSPNYTFQVGDKVKIVGLRAIPIETNE</sequence>
<dbReference type="Proteomes" id="UP000321822">
    <property type="component" value="Unassembled WGS sequence"/>
</dbReference>
<organism evidence="2 3">
    <name type="scientific">Colwellia demingiae</name>
    <dbReference type="NCBI Taxonomy" id="89401"/>
    <lineage>
        <taxon>Bacteria</taxon>
        <taxon>Pseudomonadati</taxon>
        <taxon>Pseudomonadota</taxon>
        <taxon>Gammaproteobacteria</taxon>
        <taxon>Alteromonadales</taxon>
        <taxon>Colwelliaceae</taxon>
        <taxon>Colwellia</taxon>
    </lineage>
</organism>
<feature type="chain" id="PRO_5022983106" description="Glycine zipper 2TM domain-containing protein" evidence="1">
    <location>
        <begin position="22"/>
        <end position="119"/>
    </location>
</feature>
<protein>
    <recommendedName>
        <fullName evidence="4">Glycine zipper 2TM domain-containing protein</fullName>
    </recommendedName>
</protein>
<dbReference type="OrthoDB" id="7017329at2"/>
<dbReference type="RefSeq" id="WP_146782836.1">
    <property type="nucleotide sequence ID" value="NZ_VOLT01000001.1"/>
</dbReference>
<comment type="caution">
    <text evidence="2">The sequence shown here is derived from an EMBL/GenBank/DDBJ whole genome shotgun (WGS) entry which is preliminary data.</text>
</comment>
<keyword evidence="3" id="KW-1185">Reference proteome</keyword>
<name>A0A5C6QT34_9GAMM</name>
<evidence type="ECO:0000313" key="3">
    <source>
        <dbReference type="Proteomes" id="UP000321822"/>
    </source>
</evidence>